<keyword evidence="1" id="KW-0732">Signal</keyword>
<proteinExistence type="predicted"/>
<evidence type="ECO:0000313" key="2">
    <source>
        <dbReference type="EMBL" id="KAL3776852.1"/>
    </source>
</evidence>
<accession>A0ABD3NLZ4</accession>
<sequence>MAVLALSFQFFVLPEIVGGAGSVPLKCDDAEILEFGSGYLSECFGPFGDPIYNK</sequence>
<dbReference type="EMBL" id="JALLPJ020001079">
    <property type="protein sequence ID" value="KAL3776852.1"/>
    <property type="molecule type" value="Genomic_DNA"/>
</dbReference>
<name>A0ABD3NLZ4_9STRA</name>
<feature type="chain" id="PRO_5044796964" evidence="1">
    <location>
        <begin position="23"/>
        <end position="54"/>
    </location>
</feature>
<comment type="caution">
    <text evidence="2">The sequence shown here is derived from an EMBL/GenBank/DDBJ whole genome shotgun (WGS) entry which is preliminary data.</text>
</comment>
<keyword evidence="3" id="KW-1185">Reference proteome</keyword>
<dbReference type="AlphaFoldDB" id="A0ABD3NLZ4"/>
<evidence type="ECO:0000256" key="1">
    <source>
        <dbReference type="SAM" id="SignalP"/>
    </source>
</evidence>
<feature type="signal peptide" evidence="1">
    <location>
        <begin position="1"/>
        <end position="22"/>
    </location>
</feature>
<protein>
    <submittedName>
        <fullName evidence="2">Uncharacterized protein</fullName>
    </submittedName>
</protein>
<gene>
    <name evidence="2" type="ORF">ACHAWO_004257</name>
</gene>
<dbReference type="Proteomes" id="UP001530400">
    <property type="component" value="Unassembled WGS sequence"/>
</dbReference>
<reference evidence="2 3" key="1">
    <citation type="submission" date="2024-10" db="EMBL/GenBank/DDBJ databases">
        <title>Updated reference genomes for cyclostephanoid diatoms.</title>
        <authorList>
            <person name="Roberts W.R."/>
            <person name="Alverson A.J."/>
        </authorList>
    </citation>
    <scope>NUCLEOTIDE SEQUENCE [LARGE SCALE GENOMIC DNA]</scope>
    <source>
        <strain evidence="2 3">AJA010-31</strain>
    </source>
</reference>
<organism evidence="2 3">
    <name type="scientific">Cyclotella atomus</name>
    <dbReference type="NCBI Taxonomy" id="382360"/>
    <lineage>
        <taxon>Eukaryota</taxon>
        <taxon>Sar</taxon>
        <taxon>Stramenopiles</taxon>
        <taxon>Ochrophyta</taxon>
        <taxon>Bacillariophyta</taxon>
        <taxon>Coscinodiscophyceae</taxon>
        <taxon>Thalassiosirophycidae</taxon>
        <taxon>Stephanodiscales</taxon>
        <taxon>Stephanodiscaceae</taxon>
        <taxon>Cyclotella</taxon>
    </lineage>
</organism>
<evidence type="ECO:0000313" key="3">
    <source>
        <dbReference type="Proteomes" id="UP001530400"/>
    </source>
</evidence>